<dbReference type="RefSeq" id="WP_168569108.1">
    <property type="nucleotide sequence ID" value="NZ_CP051167.1"/>
</dbReference>
<evidence type="ECO:0000256" key="1">
    <source>
        <dbReference type="SAM" id="Phobius"/>
    </source>
</evidence>
<dbReference type="InterPro" id="IPR018677">
    <property type="entry name" value="DUF2157"/>
</dbReference>
<dbReference type="Proteomes" id="UP000500857">
    <property type="component" value="Chromosome"/>
</dbReference>
<evidence type="ECO:0000259" key="2">
    <source>
        <dbReference type="Pfam" id="PF09925"/>
    </source>
</evidence>
<feature type="transmembrane region" description="Helical" evidence="1">
    <location>
        <begin position="82"/>
        <end position="99"/>
    </location>
</feature>
<dbReference type="EMBL" id="CP051167">
    <property type="protein sequence ID" value="QIZ70953.1"/>
    <property type="molecule type" value="Genomic_DNA"/>
</dbReference>
<gene>
    <name evidence="3" type="ORF">HCG48_10440</name>
</gene>
<name>A0A6H1TYW2_9CYAN</name>
<feature type="transmembrane region" description="Helical" evidence="1">
    <location>
        <begin position="290"/>
        <end position="311"/>
    </location>
</feature>
<feature type="transmembrane region" description="Helical" evidence="1">
    <location>
        <begin position="446"/>
        <end position="467"/>
    </location>
</feature>
<feature type="transmembrane region" description="Helical" evidence="1">
    <location>
        <begin position="120"/>
        <end position="137"/>
    </location>
</feature>
<proteinExistence type="predicted"/>
<feature type="transmembrane region" description="Helical" evidence="1">
    <location>
        <begin position="224"/>
        <end position="245"/>
    </location>
</feature>
<feature type="transmembrane region" description="Helical" evidence="1">
    <location>
        <begin position="394"/>
        <end position="412"/>
    </location>
</feature>
<organism evidence="3 4">
    <name type="scientific">Oxynema aestuarii AP17</name>
    <dbReference type="NCBI Taxonomy" id="2064643"/>
    <lineage>
        <taxon>Bacteria</taxon>
        <taxon>Bacillati</taxon>
        <taxon>Cyanobacteriota</taxon>
        <taxon>Cyanophyceae</taxon>
        <taxon>Oscillatoriophycideae</taxon>
        <taxon>Oscillatoriales</taxon>
        <taxon>Oscillatoriaceae</taxon>
        <taxon>Oxynema</taxon>
        <taxon>Oxynema aestuarii</taxon>
    </lineage>
</organism>
<dbReference type="KEGG" id="oxy:HCG48_10440"/>
<keyword evidence="1" id="KW-1133">Transmembrane helix</keyword>
<protein>
    <submittedName>
        <fullName evidence="3">DUF2157 domain-containing protein</fullName>
    </submittedName>
</protein>
<feature type="transmembrane region" description="Helical" evidence="1">
    <location>
        <begin position="251"/>
        <end position="270"/>
    </location>
</feature>
<sequence>MLSEKFCRQLREQARQWQAEGLISEDQYAALARRYQFDTLDTGARDRFVAILIGLGGLLLGIGAITLVAANWQVWSRTLKTSLLFALFVGINTGGFYLWRQRSPLPLGRFSLGWQQRLGNGLLLLGALSLGANMALMGQMFHIGGSVAGLLVAWGFGVLLMAYSLRLTSLGILAVGLIGYSYWPGLGESYVNEGSYWLRFVIEHLGAIAAFGVLPLAYWCRSRLIFLLAIATTLQSLQVNLAIGLSALGAPGYWIVALAYALPPILLYGYPDANESWQQRWPDFPSFRPLARTIAVWLFAISAYFLSFHWFWSSAVSDFGWSSSNIEDTGIQGLLYLLDVALVVAAWLLFAWQGDGRSRPRLSPESVNDSAFGAGVAIAALTLFWHFGIAPLPIFGTFIFNVILFLIAYTAIRHGLARGRRFSFWQGMVLLSLDIFSRVIEYDTGLVFKAFVFLLCGVGIVLVGLWFERHVQTLEE</sequence>
<dbReference type="Pfam" id="PF09925">
    <property type="entry name" value="DUF2157"/>
    <property type="match status" value="1"/>
</dbReference>
<feature type="transmembrane region" description="Helical" evidence="1">
    <location>
        <begin position="371"/>
        <end position="388"/>
    </location>
</feature>
<feature type="transmembrane region" description="Helical" evidence="1">
    <location>
        <begin position="331"/>
        <end position="350"/>
    </location>
</feature>
<feature type="transmembrane region" description="Helical" evidence="1">
    <location>
        <begin position="196"/>
        <end position="217"/>
    </location>
</feature>
<keyword evidence="1" id="KW-0812">Transmembrane</keyword>
<evidence type="ECO:0000313" key="4">
    <source>
        <dbReference type="Proteomes" id="UP000500857"/>
    </source>
</evidence>
<keyword evidence="4" id="KW-1185">Reference proteome</keyword>
<feature type="transmembrane region" description="Helical" evidence="1">
    <location>
        <begin position="48"/>
        <end position="70"/>
    </location>
</feature>
<reference evidence="3 4" key="1">
    <citation type="submission" date="2020-04" db="EMBL/GenBank/DDBJ databases">
        <authorList>
            <person name="Basu S."/>
            <person name="Maruthanayagam V."/>
            <person name="Chakraborty S."/>
            <person name="Pramanik A."/>
            <person name="Mukherjee J."/>
            <person name="Brink B."/>
        </authorList>
    </citation>
    <scope>NUCLEOTIDE SEQUENCE [LARGE SCALE GENOMIC DNA]</scope>
    <source>
        <strain evidence="3 4">AP17</strain>
    </source>
</reference>
<feature type="domain" description="DUF2157" evidence="2">
    <location>
        <begin position="16"/>
        <end position="170"/>
    </location>
</feature>
<accession>A0A6H1TYW2</accession>
<dbReference type="AlphaFoldDB" id="A0A6H1TYW2"/>
<keyword evidence="1" id="KW-0472">Membrane</keyword>
<feature type="transmembrane region" description="Helical" evidence="1">
    <location>
        <begin position="167"/>
        <end position="184"/>
    </location>
</feature>
<evidence type="ECO:0000313" key="3">
    <source>
        <dbReference type="EMBL" id="QIZ70953.1"/>
    </source>
</evidence>
<feature type="transmembrane region" description="Helical" evidence="1">
    <location>
        <begin position="143"/>
        <end position="160"/>
    </location>
</feature>